<sequence>MLEKSACVKQAFLIFVINFSIFIEIEEKIRYSKSEWLCGMMVRLVCLNYWMKGMGY</sequence>
<dbReference type="EMBL" id="BAAADM010000005">
    <property type="protein sequence ID" value="GAA0429859.1"/>
    <property type="molecule type" value="Genomic_DNA"/>
</dbReference>
<dbReference type="Proteomes" id="UP001501459">
    <property type="component" value="Unassembled WGS sequence"/>
</dbReference>
<reference evidence="2" key="1">
    <citation type="journal article" date="2019" name="Int. J. Syst. Evol. Microbiol.">
        <title>The Global Catalogue of Microorganisms (GCM) 10K type strain sequencing project: providing services to taxonomists for standard genome sequencing and annotation.</title>
        <authorList>
            <consortium name="The Broad Institute Genomics Platform"/>
            <consortium name="The Broad Institute Genome Sequencing Center for Infectious Disease"/>
            <person name="Wu L."/>
            <person name="Ma J."/>
        </authorList>
    </citation>
    <scope>NUCLEOTIDE SEQUENCE [LARGE SCALE GENOMIC DNA]</scope>
    <source>
        <strain evidence="2">JCM 12149</strain>
    </source>
</reference>
<proteinExistence type="predicted"/>
<keyword evidence="2" id="KW-1185">Reference proteome</keyword>
<comment type="caution">
    <text evidence="1">The sequence shown here is derived from an EMBL/GenBank/DDBJ whole genome shotgun (WGS) entry which is preliminary data.</text>
</comment>
<organism evidence="1 2">
    <name type="scientific">Lentibacillus halophilus</name>
    <dbReference type="NCBI Taxonomy" id="295065"/>
    <lineage>
        <taxon>Bacteria</taxon>
        <taxon>Bacillati</taxon>
        <taxon>Bacillota</taxon>
        <taxon>Bacilli</taxon>
        <taxon>Bacillales</taxon>
        <taxon>Bacillaceae</taxon>
        <taxon>Lentibacillus</taxon>
    </lineage>
</organism>
<gene>
    <name evidence="1" type="ORF">GCM10008983_02800</name>
</gene>
<evidence type="ECO:0000313" key="2">
    <source>
        <dbReference type="Proteomes" id="UP001501459"/>
    </source>
</evidence>
<accession>A0ABP3IVX3</accession>
<protein>
    <submittedName>
        <fullName evidence="1">Uncharacterized protein</fullName>
    </submittedName>
</protein>
<name>A0ABP3IVX3_9BACI</name>
<evidence type="ECO:0000313" key="1">
    <source>
        <dbReference type="EMBL" id="GAA0429859.1"/>
    </source>
</evidence>